<keyword evidence="8" id="KW-0539">Nucleus</keyword>
<keyword evidence="12" id="KW-1185">Reference proteome</keyword>
<feature type="domain" description="C2H2-type" evidence="10">
    <location>
        <begin position="7"/>
        <end position="34"/>
    </location>
</feature>
<dbReference type="FunFam" id="3.30.160.60:FF:000286">
    <property type="entry name" value="Zinc finger protein 770"/>
    <property type="match status" value="1"/>
</dbReference>
<dbReference type="FunFam" id="3.30.160.60:FF:000100">
    <property type="entry name" value="Zinc finger 45-like"/>
    <property type="match status" value="1"/>
</dbReference>
<accession>A0A7K6U959</accession>
<evidence type="ECO:0000256" key="5">
    <source>
        <dbReference type="ARBA" id="ARBA00022833"/>
    </source>
</evidence>
<gene>
    <name evidence="11" type="primary">Znf581</name>
    <name evidence="11" type="ORF">AEGBEN_R03907</name>
</gene>
<feature type="non-terminal residue" evidence="11">
    <location>
        <position position="1"/>
    </location>
</feature>
<dbReference type="AlphaFoldDB" id="A0A7K6U959"/>
<dbReference type="SUPFAM" id="SSF57667">
    <property type="entry name" value="beta-beta-alpha zinc fingers"/>
    <property type="match status" value="2"/>
</dbReference>
<evidence type="ECO:0000256" key="8">
    <source>
        <dbReference type="ARBA" id="ARBA00023242"/>
    </source>
</evidence>
<name>A0A7K6U959_9AVES</name>
<evidence type="ECO:0000256" key="9">
    <source>
        <dbReference type="PROSITE-ProRule" id="PRU00042"/>
    </source>
</evidence>
<keyword evidence="7" id="KW-0804">Transcription</keyword>
<keyword evidence="5" id="KW-0862">Zinc</keyword>
<evidence type="ECO:0000313" key="11">
    <source>
        <dbReference type="EMBL" id="NWX19307.1"/>
    </source>
</evidence>
<organism evidence="11 12">
    <name type="scientific">Aegotheles bennettii</name>
    <dbReference type="NCBI Taxonomy" id="48278"/>
    <lineage>
        <taxon>Eukaryota</taxon>
        <taxon>Metazoa</taxon>
        <taxon>Chordata</taxon>
        <taxon>Craniata</taxon>
        <taxon>Vertebrata</taxon>
        <taxon>Euteleostomi</taxon>
        <taxon>Archelosauria</taxon>
        <taxon>Archosauria</taxon>
        <taxon>Dinosauria</taxon>
        <taxon>Saurischia</taxon>
        <taxon>Theropoda</taxon>
        <taxon>Coelurosauria</taxon>
        <taxon>Aves</taxon>
        <taxon>Neognathae</taxon>
        <taxon>Neoaves</taxon>
        <taxon>Strisores</taxon>
        <taxon>Caprimulgiformes</taxon>
        <taxon>Aegothelidae</taxon>
        <taxon>Aegotheles</taxon>
    </lineage>
</organism>
<evidence type="ECO:0000256" key="1">
    <source>
        <dbReference type="ARBA" id="ARBA00004123"/>
    </source>
</evidence>
<comment type="subcellular location">
    <subcellularLocation>
        <location evidence="1">Nucleus</location>
    </subcellularLocation>
</comment>
<dbReference type="InterPro" id="IPR013087">
    <property type="entry name" value="Znf_C2H2_type"/>
</dbReference>
<dbReference type="PANTHER" id="PTHR24394:SF44">
    <property type="entry name" value="ZINC FINGER PROTEIN 271-LIKE"/>
    <property type="match status" value="1"/>
</dbReference>
<evidence type="ECO:0000256" key="6">
    <source>
        <dbReference type="ARBA" id="ARBA00023015"/>
    </source>
</evidence>
<proteinExistence type="predicted"/>
<dbReference type="PROSITE" id="PS00028">
    <property type="entry name" value="ZINC_FINGER_C2H2_1"/>
    <property type="match status" value="2"/>
</dbReference>
<dbReference type="Pfam" id="PF00096">
    <property type="entry name" value="zf-C2H2"/>
    <property type="match status" value="2"/>
</dbReference>
<evidence type="ECO:0000259" key="10">
    <source>
        <dbReference type="PROSITE" id="PS50157"/>
    </source>
</evidence>
<dbReference type="GO" id="GO:0008270">
    <property type="term" value="F:zinc ion binding"/>
    <property type="evidence" value="ECO:0007669"/>
    <property type="project" value="UniProtKB-KW"/>
</dbReference>
<dbReference type="PANTHER" id="PTHR24394">
    <property type="entry name" value="ZINC FINGER PROTEIN"/>
    <property type="match status" value="1"/>
</dbReference>
<evidence type="ECO:0000313" key="12">
    <source>
        <dbReference type="Proteomes" id="UP000559068"/>
    </source>
</evidence>
<dbReference type="GO" id="GO:0005634">
    <property type="term" value="C:nucleus"/>
    <property type="evidence" value="ECO:0007669"/>
    <property type="project" value="UniProtKB-SubCell"/>
</dbReference>
<sequence length="73" mass="8396">HSELKPHVCPSCGKAFKRPSHLERHKFTHGTPRKPHGCPLCPRRFRDAAELGHHQRVHSGERPFQCSQCSQCF</sequence>
<comment type="caution">
    <text evidence="11">The sequence shown here is derived from an EMBL/GenBank/DDBJ whole genome shotgun (WGS) entry which is preliminary data.</text>
</comment>
<keyword evidence="6" id="KW-0805">Transcription regulation</keyword>
<dbReference type="SMART" id="SM00355">
    <property type="entry name" value="ZnF_C2H2"/>
    <property type="match status" value="2"/>
</dbReference>
<dbReference type="OrthoDB" id="3437960at2759"/>
<feature type="non-terminal residue" evidence="11">
    <location>
        <position position="73"/>
    </location>
</feature>
<keyword evidence="3" id="KW-0677">Repeat</keyword>
<dbReference type="Proteomes" id="UP000559068">
    <property type="component" value="Unassembled WGS sequence"/>
</dbReference>
<reference evidence="11 12" key="1">
    <citation type="submission" date="2019-09" db="EMBL/GenBank/DDBJ databases">
        <title>Bird 10,000 Genomes (B10K) Project - Family phase.</title>
        <authorList>
            <person name="Zhang G."/>
        </authorList>
    </citation>
    <scope>NUCLEOTIDE SEQUENCE [LARGE SCALE GENOMIC DNA]</scope>
    <source>
        <strain evidence="11">B10K-DU-029-76</strain>
        <tissue evidence="11">Heart</tissue>
    </source>
</reference>
<keyword evidence="4 9" id="KW-0863">Zinc-finger</keyword>
<keyword evidence="2" id="KW-0479">Metal-binding</keyword>
<dbReference type="Gene3D" id="3.30.160.60">
    <property type="entry name" value="Classic Zinc Finger"/>
    <property type="match status" value="2"/>
</dbReference>
<evidence type="ECO:0000256" key="3">
    <source>
        <dbReference type="ARBA" id="ARBA00022737"/>
    </source>
</evidence>
<evidence type="ECO:0000256" key="4">
    <source>
        <dbReference type="ARBA" id="ARBA00022771"/>
    </source>
</evidence>
<evidence type="ECO:0000256" key="7">
    <source>
        <dbReference type="ARBA" id="ARBA00023163"/>
    </source>
</evidence>
<protein>
    <submittedName>
        <fullName evidence="11">ZN581 protein</fullName>
    </submittedName>
</protein>
<evidence type="ECO:0000256" key="2">
    <source>
        <dbReference type="ARBA" id="ARBA00022723"/>
    </source>
</evidence>
<dbReference type="InterPro" id="IPR036236">
    <property type="entry name" value="Znf_C2H2_sf"/>
</dbReference>
<dbReference type="GO" id="GO:0000981">
    <property type="term" value="F:DNA-binding transcription factor activity, RNA polymerase II-specific"/>
    <property type="evidence" value="ECO:0007669"/>
    <property type="project" value="TreeGrafter"/>
</dbReference>
<dbReference type="EMBL" id="VZRW01008459">
    <property type="protein sequence ID" value="NWX19307.1"/>
    <property type="molecule type" value="Genomic_DNA"/>
</dbReference>
<feature type="domain" description="C2H2-type" evidence="10">
    <location>
        <begin position="36"/>
        <end position="63"/>
    </location>
</feature>
<dbReference type="PROSITE" id="PS50157">
    <property type="entry name" value="ZINC_FINGER_C2H2_2"/>
    <property type="match status" value="2"/>
</dbReference>